<keyword evidence="7 11" id="KW-1133">Transmembrane helix</keyword>
<evidence type="ECO:0000256" key="5">
    <source>
        <dbReference type="ARBA" id="ARBA00022597"/>
    </source>
</evidence>
<comment type="subcellular location">
    <subcellularLocation>
        <location evidence="1">Cell membrane</location>
        <topology evidence="1">Multi-pass membrane protein</topology>
    </subcellularLocation>
</comment>
<evidence type="ECO:0000313" key="13">
    <source>
        <dbReference type="EMBL" id="ACU77494.1"/>
    </source>
</evidence>
<feature type="transmembrane region" description="Helical" evidence="11">
    <location>
        <begin position="394"/>
        <end position="416"/>
    </location>
</feature>
<feature type="transmembrane region" description="Helical" evidence="11">
    <location>
        <begin position="460"/>
        <end position="478"/>
    </location>
</feature>
<dbReference type="Proteomes" id="UP000000851">
    <property type="component" value="Chromosome"/>
</dbReference>
<dbReference type="eggNOG" id="COG2814">
    <property type="taxonomic scope" value="Bacteria"/>
</dbReference>
<evidence type="ECO:0000256" key="2">
    <source>
        <dbReference type="ARBA" id="ARBA00010992"/>
    </source>
</evidence>
<feature type="transmembrane region" description="Helical" evidence="11">
    <location>
        <begin position="180"/>
        <end position="198"/>
    </location>
</feature>
<dbReference type="FunCoup" id="C7Q0G1">
    <property type="interactions" value="194"/>
</dbReference>
<evidence type="ECO:0000256" key="10">
    <source>
        <dbReference type="SAM" id="MobiDB-lite"/>
    </source>
</evidence>
<dbReference type="InterPro" id="IPR020846">
    <property type="entry name" value="MFS_dom"/>
</dbReference>
<dbReference type="NCBIfam" id="TIGR00879">
    <property type="entry name" value="SP"/>
    <property type="match status" value="1"/>
</dbReference>
<gene>
    <name evidence="13" type="ordered locus">Caci_8679</name>
</gene>
<dbReference type="PROSITE" id="PS00216">
    <property type="entry name" value="SUGAR_TRANSPORT_1"/>
    <property type="match status" value="2"/>
</dbReference>
<organism evidence="13 14">
    <name type="scientific">Catenulispora acidiphila (strain DSM 44928 / JCM 14897 / NBRC 102108 / NRRL B-24433 / ID139908)</name>
    <dbReference type="NCBI Taxonomy" id="479433"/>
    <lineage>
        <taxon>Bacteria</taxon>
        <taxon>Bacillati</taxon>
        <taxon>Actinomycetota</taxon>
        <taxon>Actinomycetes</taxon>
        <taxon>Catenulisporales</taxon>
        <taxon>Catenulisporaceae</taxon>
        <taxon>Catenulispora</taxon>
    </lineage>
</organism>
<dbReference type="PROSITE" id="PS50850">
    <property type="entry name" value="MFS"/>
    <property type="match status" value="1"/>
</dbReference>
<dbReference type="STRING" id="479433.Caci_8679"/>
<dbReference type="HOGENOM" id="CLU_001265_30_5_11"/>
<dbReference type="EC" id="1.3.1.74" evidence="13"/>
<dbReference type="InterPro" id="IPR005829">
    <property type="entry name" value="Sugar_transporter_CS"/>
</dbReference>
<keyword evidence="6 11" id="KW-0812">Transmembrane</keyword>
<feature type="transmembrane region" description="Helical" evidence="11">
    <location>
        <begin position="53"/>
        <end position="81"/>
    </location>
</feature>
<proteinExistence type="inferred from homology"/>
<dbReference type="InParanoid" id="C7Q0G1"/>
<sequence>MPPPPVATTMAEANAAPPWAGENASDAMQGFSREPGTTGPITITLPKAGERKVWGWAVIIAVGGFLFGFDTGVVSGALLYIAKDFDLSNSEKSSVVSVLLIGAMIGALAAGRISDGLGRKKAVTLFGLVFAVGTLVAVVAQDYWTLLAARFILGLAVGGASAQVPVYLGEISPANIRGRILSLNQLLITVGILCSYLIDLAFSHSGNWRAMFAFGAIPALILSLGVWFVVPESPTWLYTQGRTEQLRKGLLKVTDAAQADEIIEVYGRRTALAAEQEAARGEHEKGWRILLTPGVRPAMIVGLTMAALQQFGGINTIIYYAPTIIEQTGRSASNSIIYSVYIGIINFVMTVVAINTIDRLGRRQLLLTSLAGMAGFVALLGFSFIWSWNSNLTLLFMVAYIAAFAGGLGPVFWVLVGEIFPTRAKADGSSAATTVNWLSNFIVSESFLTVANGIGQGQTFLIFAGVCVVGLLFVGRYVPETKNRDTNEVQAALFKRFGKQPVPASRTSAASYDAGRADAGSAVDPAERRQDRR</sequence>
<evidence type="ECO:0000256" key="11">
    <source>
        <dbReference type="SAM" id="Phobius"/>
    </source>
</evidence>
<dbReference type="AlphaFoldDB" id="C7Q0G1"/>
<feature type="transmembrane region" description="Helical" evidence="11">
    <location>
        <begin position="437"/>
        <end position="454"/>
    </location>
</feature>
<dbReference type="EMBL" id="CP001700">
    <property type="protein sequence ID" value="ACU77494.1"/>
    <property type="molecule type" value="Genomic_DNA"/>
</dbReference>
<evidence type="ECO:0000256" key="1">
    <source>
        <dbReference type="ARBA" id="ARBA00004651"/>
    </source>
</evidence>
<keyword evidence="4" id="KW-1003">Cell membrane</keyword>
<evidence type="ECO:0000256" key="3">
    <source>
        <dbReference type="ARBA" id="ARBA00022448"/>
    </source>
</evidence>
<dbReference type="PANTHER" id="PTHR48020">
    <property type="entry name" value="PROTON MYO-INOSITOL COTRANSPORTER"/>
    <property type="match status" value="1"/>
</dbReference>
<keyword evidence="13" id="KW-0560">Oxidoreductase</keyword>
<feature type="transmembrane region" description="Helical" evidence="11">
    <location>
        <begin position="298"/>
        <end position="321"/>
    </location>
</feature>
<dbReference type="Gene3D" id="1.20.1250.20">
    <property type="entry name" value="MFS general substrate transporter like domains"/>
    <property type="match status" value="1"/>
</dbReference>
<feature type="domain" description="Major facilitator superfamily (MFS) profile" evidence="12">
    <location>
        <begin position="56"/>
        <end position="482"/>
    </location>
</feature>
<dbReference type="SUPFAM" id="SSF103473">
    <property type="entry name" value="MFS general substrate transporter"/>
    <property type="match status" value="1"/>
</dbReference>
<protein>
    <submittedName>
        <fullName evidence="13">Sugar transporter</fullName>
        <ecNumber evidence="13">1.3.1.74</ecNumber>
    </submittedName>
</protein>
<feature type="transmembrane region" description="Helical" evidence="11">
    <location>
        <begin position="210"/>
        <end position="230"/>
    </location>
</feature>
<evidence type="ECO:0000256" key="8">
    <source>
        <dbReference type="ARBA" id="ARBA00023136"/>
    </source>
</evidence>
<evidence type="ECO:0000256" key="6">
    <source>
        <dbReference type="ARBA" id="ARBA00022692"/>
    </source>
</evidence>
<feature type="region of interest" description="Disordered" evidence="10">
    <location>
        <begin position="499"/>
        <end position="533"/>
    </location>
</feature>
<evidence type="ECO:0000259" key="12">
    <source>
        <dbReference type="PROSITE" id="PS50850"/>
    </source>
</evidence>
<dbReference type="GO" id="GO:0022857">
    <property type="term" value="F:transmembrane transporter activity"/>
    <property type="evidence" value="ECO:0007669"/>
    <property type="project" value="InterPro"/>
</dbReference>
<dbReference type="InterPro" id="IPR003663">
    <property type="entry name" value="Sugar/inositol_transpt"/>
</dbReference>
<dbReference type="PANTHER" id="PTHR48020:SF12">
    <property type="entry name" value="PROTON MYO-INOSITOL COTRANSPORTER"/>
    <property type="match status" value="1"/>
</dbReference>
<dbReference type="GO" id="GO:0005886">
    <property type="term" value="C:plasma membrane"/>
    <property type="evidence" value="ECO:0007669"/>
    <property type="project" value="UniProtKB-SubCell"/>
</dbReference>
<keyword evidence="8 11" id="KW-0472">Membrane</keyword>
<dbReference type="PRINTS" id="PR00171">
    <property type="entry name" value="SUGRTRNSPORT"/>
</dbReference>
<evidence type="ECO:0000256" key="4">
    <source>
        <dbReference type="ARBA" id="ARBA00022475"/>
    </source>
</evidence>
<feature type="transmembrane region" description="Helical" evidence="11">
    <location>
        <begin position="122"/>
        <end position="141"/>
    </location>
</feature>
<keyword evidence="3 9" id="KW-0813">Transport</keyword>
<dbReference type="InterPro" id="IPR050814">
    <property type="entry name" value="Myo-inositol_Transporter"/>
</dbReference>
<reference evidence="13 14" key="1">
    <citation type="journal article" date="2009" name="Stand. Genomic Sci.">
        <title>Complete genome sequence of Catenulispora acidiphila type strain (ID 139908).</title>
        <authorList>
            <person name="Copeland A."/>
            <person name="Lapidus A."/>
            <person name="Glavina Del Rio T."/>
            <person name="Nolan M."/>
            <person name="Lucas S."/>
            <person name="Chen F."/>
            <person name="Tice H."/>
            <person name="Cheng J.F."/>
            <person name="Bruce D."/>
            <person name="Goodwin L."/>
            <person name="Pitluck S."/>
            <person name="Mikhailova N."/>
            <person name="Pati A."/>
            <person name="Ivanova N."/>
            <person name="Mavromatis K."/>
            <person name="Chen A."/>
            <person name="Palaniappan K."/>
            <person name="Chain P."/>
            <person name="Land M."/>
            <person name="Hauser L."/>
            <person name="Chang Y.J."/>
            <person name="Jeffries C.D."/>
            <person name="Chertkov O."/>
            <person name="Brettin T."/>
            <person name="Detter J.C."/>
            <person name="Han C."/>
            <person name="Ali Z."/>
            <person name="Tindall B.J."/>
            <person name="Goker M."/>
            <person name="Bristow J."/>
            <person name="Eisen J.A."/>
            <person name="Markowitz V."/>
            <person name="Hugenholtz P."/>
            <person name="Kyrpides N.C."/>
            <person name="Klenk H.P."/>
        </authorList>
    </citation>
    <scope>NUCLEOTIDE SEQUENCE [LARGE SCALE GENOMIC DNA]</scope>
    <source>
        <strain evidence="14">DSM 44928 / JCM 14897 / NBRC 102108 / NRRL B-24433 / ID139908</strain>
    </source>
</reference>
<accession>C7Q0G1</accession>
<evidence type="ECO:0000256" key="7">
    <source>
        <dbReference type="ARBA" id="ARBA00022989"/>
    </source>
</evidence>
<dbReference type="KEGG" id="cai:Caci_8679"/>
<evidence type="ECO:0000256" key="9">
    <source>
        <dbReference type="RuleBase" id="RU003346"/>
    </source>
</evidence>
<evidence type="ECO:0000313" key="14">
    <source>
        <dbReference type="Proteomes" id="UP000000851"/>
    </source>
</evidence>
<comment type="similarity">
    <text evidence="2 9">Belongs to the major facilitator superfamily. Sugar transporter (TC 2.A.1.1) family.</text>
</comment>
<feature type="transmembrane region" description="Helical" evidence="11">
    <location>
        <begin position="366"/>
        <end position="388"/>
    </location>
</feature>
<keyword evidence="14" id="KW-1185">Reference proteome</keyword>
<dbReference type="PROSITE" id="PS00217">
    <property type="entry name" value="SUGAR_TRANSPORT_2"/>
    <property type="match status" value="1"/>
</dbReference>
<name>C7Q0G1_CATAD</name>
<dbReference type="FunFam" id="1.20.1250.20:FF:000218">
    <property type="entry name" value="facilitated trehalose transporter Tret1"/>
    <property type="match status" value="1"/>
</dbReference>
<dbReference type="GO" id="GO:0032440">
    <property type="term" value="F:2-alkenal reductase [NAD(P)H] activity"/>
    <property type="evidence" value="ECO:0007669"/>
    <property type="project" value="UniProtKB-EC"/>
</dbReference>
<feature type="transmembrane region" description="Helical" evidence="11">
    <location>
        <begin position="336"/>
        <end position="354"/>
    </location>
</feature>
<keyword evidence="5 13" id="KW-0762">Sugar transport</keyword>
<dbReference type="Pfam" id="PF00083">
    <property type="entry name" value="Sugar_tr"/>
    <property type="match status" value="1"/>
</dbReference>
<dbReference type="InterPro" id="IPR005828">
    <property type="entry name" value="MFS_sugar_transport-like"/>
</dbReference>
<feature type="transmembrane region" description="Helical" evidence="11">
    <location>
        <begin position="147"/>
        <end position="168"/>
    </location>
</feature>
<dbReference type="InterPro" id="IPR036259">
    <property type="entry name" value="MFS_trans_sf"/>
</dbReference>
<feature type="transmembrane region" description="Helical" evidence="11">
    <location>
        <begin position="93"/>
        <end position="110"/>
    </location>
</feature>